<sequence length="190" mass="21643">MHNWMRTLGFKPNKVASGGNILLQKRRNDTNDGAKRITVVALLAVKDAAVACCSRFHQKRKSGDSLETVVSKIITEVRDFACENAEVKKLVDVDSQEAVEKAKAPSGPVSAVDAVLEQIKKRQKLSVMDKTKKDWGQFKENKGLDEELDAYKKSSNQYLDKQSFLHRTDYREFERERDVRLALQSKRKTE</sequence>
<dbReference type="OrthoDB" id="445677at2759"/>
<dbReference type="PANTHER" id="PTHR48295">
    <property type="entry name" value="CRANIOFACIAL DEVELOPMENT PROTEIN 1"/>
    <property type="match status" value="1"/>
</dbReference>
<dbReference type="Pfam" id="PF07572">
    <property type="entry name" value="BCNT"/>
    <property type="match status" value="1"/>
</dbReference>
<name>A0A7J7MNW3_9MAGN</name>
<dbReference type="PROSITE" id="PS51279">
    <property type="entry name" value="BCNT_C"/>
    <property type="match status" value="1"/>
</dbReference>
<accession>A0A7J7MNW3</accession>
<dbReference type="EMBL" id="JACGCM010001329">
    <property type="protein sequence ID" value="KAF6156524.1"/>
    <property type="molecule type" value="Genomic_DNA"/>
</dbReference>
<dbReference type="InterPro" id="IPR011421">
    <property type="entry name" value="BCNT-C"/>
</dbReference>
<feature type="domain" description="BCNT-C" evidence="1">
    <location>
        <begin position="106"/>
        <end position="186"/>
    </location>
</feature>
<evidence type="ECO:0000313" key="3">
    <source>
        <dbReference type="Proteomes" id="UP000541444"/>
    </source>
</evidence>
<dbReference type="AlphaFoldDB" id="A0A7J7MNW3"/>
<evidence type="ECO:0000259" key="1">
    <source>
        <dbReference type="PROSITE" id="PS51279"/>
    </source>
</evidence>
<dbReference type="Proteomes" id="UP000541444">
    <property type="component" value="Unassembled WGS sequence"/>
</dbReference>
<gene>
    <name evidence="2" type="ORF">GIB67_011325</name>
</gene>
<evidence type="ECO:0000313" key="2">
    <source>
        <dbReference type="EMBL" id="KAF6156524.1"/>
    </source>
</evidence>
<reference evidence="2 3" key="1">
    <citation type="journal article" date="2020" name="IScience">
        <title>Genome Sequencing of the Endangered Kingdonia uniflora (Circaeasteraceae, Ranunculales) Reveals Potential Mechanisms of Evolutionary Specialization.</title>
        <authorList>
            <person name="Sun Y."/>
            <person name="Deng T."/>
            <person name="Zhang A."/>
            <person name="Moore M.J."/>
            <person name="Landis J.B."/>
            <person name="Lin N."/>
            <person name="Zhang H."/>
            <person name="Zhang X."/>
            <person name="Huang J."/>
            <person name="Zhang X."/>
            <person name="Sun H."/>
            <person name="Wang H."/>
        </authorList>
    </citation>
    <scope>NUCLEOTIDE SEQUENCE [LARGE SCALE GENOMIC DNA]</scope>
    <source>
        <strain evidence="2">TB1705</strain>
        <tissue evidence="2">Leaf</tissue>
    </source>
</reference>
<proteinExistence type="predicted"/>
<comment type="caution">
    <text evidence="2">The sequence shown here is derived from an EMBL/GenBank/DDBJ whole genome shotgun (WGS) entry which is preliminary data.</text>
</comment>
<dbReference type="PANTHER" id="PTHR48295:SF1">
    <property type="entry name" value="SWR1-COMPLEX PROTEIN 5"/>
    <property type="match status" value="1"/>
</dbReference>
<keyword evidence="3" id="KW-1185">Reference proteome</keyword>
<organism evidence="2 3">
    <name type="scientific">Kingdonia uniflora</name>
    <dbReference type="NCBI Taxonomy" id="39325"/>
    <lineage>
        <taxon>Eukaryota</taxon>
        <taxon>Viridiplantae</taxon>
        <taxon>Streptophyta</taxon>
        <taxon>Embryophyta</taxon>
        <taxon>Tracheophyta</taxon>
        <taxon>Spermatophyta</taxon>
        <taxon>Magnoliopsida</taxon>
        <taxon>Ranunculales</taxon>
        <taxon>Circaeasteraceae</taxon>
        <taxon>Kingdonia</taxon>
    </lineage>
</organism>
<dbReference type="InterPro" id="IPR027124">
    <property type="entry name" value="Swc5/CFDP1/2"/>
</dbReference>
<protein>
    <recommendedName>
        <fullName evidence="1">BCNT-C domain-containing protein</fullName>
    </recommendedName>
</protein>